<dbReference type="AlphaFoldDB" id="A0AA39H5E1"/>
<keyword evidence="2" id="KW-1185">Reference proteome</keyword>
<evidence type="ECO:0000313" key="2">
    <source>
        <dbReference type="Proteomes" id="UP001175271"/>
    </source>
</evidence>
<sequence>MLFVLRDFSVVFSFKLTPTGVFKLVARCRRPRQIPMTLLRSGRGLIGNTFRSCSVQTQHIQAVVSEAFVVVLVVCPTELDGFSQYRLVEEYNKEGFLNGSDQAIDLDAELIRCRNWQGLRAIMTKKCWEGVCKLDF</sequence>
<comment type="caution">
    <text evidence="1">The sequence shown here is derived from an EMBL/GenBank/DDBJ whole genome shotgun (WGS) entry which is preliminary data.</text>
</comment>
<reference evidence="1" key="1">
    <citation type="submission" date="2023-06" db="EMBL/GenBank/DDBJ databases">
        <title>Genomic analysis of the entomopathogenic nematode Steinernema hermaphroditum.</title>
        <authorList>
            <person name="Schwarz E.M."/>
            <person name="Heppert J.K."/>
            <person name="Baniya A."/>
            <person name="Schwartz H.T."/>
            <person name="Tan C.-H."/>
            <person name="Antoshechkin I."/>
            <person name="Sternberg P.W."/>
            <person name="Goodrich-Blair H."/>
            <person name="Dillman A.R."/>
        </authorList>
    </citation>
    <scope>NUCLEOTIDE SEQUENCE</scope>
    <source>
        <strain evidence="1">PS9179</strain>
        <tissue evidence="1">Whole animal</tissue>
    </source>
</reference>
<accession>A0AA39H5E1</accession>
<name>A0AA39H5E1_9BILA</name>
<dbReference type="EMBL" id="JAUCMV010000005">
    <property type="protein sequence ID" value="KAK0399089.1"/>
    <property type="molecule type" value="Genomic_DNA"/>
</dbReference>
<dbReference type="Proteomes" id="UP001175271">
    <property type="component" value="Unassembled WGS sequence"/>
</dbReference>
<proteinExistence type="predicted"/>
<evidence type="ECO:0000313" key="1">
    <source>
        <dbReference type="EMBL" id="KAK0399089.1"/>
    </source>
</evidence>
<protein>
    <submittedName>
        <fullName evidence="1">Uncharacterized protein</fullName>
    </submittedName>
</protein>
<organism evidence="1 2">
    <name type="scientific">Steinernema hermaphroditum</name>
    <dbReference type="NCBI Taxonomy" id="289476"/>
    <lineage>
        <taxon>Eukaryota</taxon>
        <taxon>Metazoa</taxon>
        <taxon>Ecdysozoa</taxon>
        <taxon>Nematoda</taxon>
        <taxon>Chromadorea</taxon>
        <taxon>Rhabditida</taxon>
        <taxon>Tylenchina</taxon>
        <taxon>Panagrolaimomorpha</taxon>
        <taxon>Strongyloidoidea</taxon>
        <taxon>Steinernematidae</taxon>
        <taxon>Steinernema</taxon>
    </lineage>
</organism>
<gene>
    <name evidence="1" type="ORF">QR680_002894</name>
</gene>